<accession>A0A0P7BGS2</accession>
<name>A0A0P7BGS2_9HYPO</name>
<dbReference type="Gene3D" id="3.20.20.300">
    <property type="entry name" value="Glycoside hydrolase, family 3, N-terminal domain"/>
    <property type="match status" value="1"/>
</dbReference>
<dbReference type="GO" id="GO:0000272">
    <property type="term" value="P:polysaccharide catabolic process"/>
    <property type="evidence" value="ECO:0007669"/>
    <property type="project" value="UniProtKB-KW"/>
</dbReference>
<dbReference type="STRING" id="78410.A0A0P7BGS2"/>
<proteinExistence type="inferred from homology"/>
<dbReference type="EMBL" id="LKCW01000003">
    <property type="protein sequence ID" value="KPM46039.1"/>
    <property type="molecule type" value="Genomic_DNA"/>
</dbReference>
<keyword evidence="5" id="KW-0378">Hydrolase</keyword>
<evidence type="ECO:0000256" key="9">
    <source>
        <dbReference type="ARBA" id="ARBA00023326"/>
    </source>
</evidence>
<dbReference type="Proteomes" id="UP000050424">
    <property type="component" value="Unassembled WGS sequence"/>
</dbReference>
<keyword evidence="9" id="KW-0624">Polysaccharide degradation</keyword>
<protein>
    <recommendedName>
        <fullName evidence="4">beta-glucosidase</fullName>
        <ecNumber evidence="4">3.2.1.21</ecNumber>
    </recommendedName>
</protein>
<evidence type="ECO:0000256" key="3">
    <source>
        <dbReference type="ARBA" id="ARBA00005336"/>
    </source>
</evidence>
<dbReference type="SUPFAM" id="SSF51445">
    <property type="entry name" value="(Trans)glycosidases"/>
    <property type="match status" value="1"/>
</dbReference>
<keyword evidence="7" id="KW-0119">Carbohydrate metabolism</keyword>
<comment type="caution">
    <text evidence="11">The sequence shown here is derived from an EMBL/GenBank/DDBJ whole genome shotgun (WGS) entry which is preliminary data.</text>
</comment>
<evidence type="ECO:0000256" key="2">
    <source>
        <dbReference type="ARBA" id="ARBA00004987"/>
    </source>
</evidence>
<evidence type="ECO:0000256" key="1">
    <source>
        <dbReference type="ARBA" id="ARBA00000448"/>
    </source>
</evidence>
<organism evidence="11 12">
    <name type="scientific">Neonectria ditissima</name>
    <dbReference type="NCBI Taxonomy" id="78410"/>
    <lineage>
        <taxon>Eukaryota</taxon>
        <taxon>Fungi</taxon>
        <taxon>Dikarya</taxon>
        <taxon>Ascomycota</taxon>
        <taxon>Pezizomycotina</taxon>
        <taxon>Sordariomycetes</taxon>
        <taxon>Hypocreomycetidae</taxon>
        <taxon>Hypocreales</taxon>
        <taxon>Nectriaceae</taxon>
        <taxon>Neonectria</taxon>
    </lineage>
</organism>
<comment type="pathway">
    <text evidence="2">Glycan metabolism; cellulose degradation.</text>
</comment>
<dbReference type="GO" id="GO:0008422">
    <property type="term" value="F:beta-glucosidase activity"/>
    <property type="evidence" value="ECO:0007669"/>
    <property type="project" value="UniProtKB-EC"/>
</dbReference>
<keyword evidence="12" id="KW-1185">Reference proteome</keyword>
<evidence type="ECO:0000256" key="7">
    <source>
        <dbReference type="ARBA" id="ARBA00023277"/>
    </source>
</evidence>
<dbReference type="EC" id="3.2.1.21" evidence="4"/>
<evidence type="ECO:0000259" key="10">
    <source>
        <dbReference type="PROSITE" id="PS51820"/>
    </source>
</evidence>
<sequence>MMVQVDEQTLREIYRLPFQLMMRDSDQWCFMTSYNRVNGEYCAQSKRLIQDILREEWDSRACREARKVSSDQYPMNFIADLAAEGFVLLKDDNHVLLLSPKESLAIIGRHATNPSIGSGGSDEVLAQHIVSPLQGLEDRGLKLRYSPGVPVYATVPRQCWRGPDYKQRIVNPEYKIKEAWPDFPSENYCTRMQFSLTQRSAGNHTFSVITTDSARVYVDDVEVFYRPQEPELQPDSFYFFKAKIERRFNVSLNQGKTVRIDFHSWETDQDVLAWVPGTMFQGSSLRFTEYVDVPKATEDAAETAAAADVALVFVGNTNEIELEGYDRETMDLTEDQYALIQAVAARGPKTVVANFSGSPVTVAHSLFVFLRCCKLGFLSRMWR</sequence>
<dbReference type="SUPFAM" id="SSF52279">
    <property type="entry name" value="Beta-D-glucan exohydrolase, C-terminal domain"/>
    <property type="match status" value="1"/>
</dbReference>
<reference evidence="11 12" key="1">
    <citation type="submission" date="2015-09" db="EMBL/GenBank/DDBJ databases">
        <title>Draft genome of a European isolate of the apple canker pathogen Neonectria ditissima.</title>
        <authorList>
            <person name="Gomez-Cortecero A."/>
            <person name="Harrison R.J."/>
            <person name="Armitage A.D."/>
        </authorList>
    </citation>
    <scope>NUCLEOTIDE SEQUENCE [LARGE SCALE GENOMIC DNA]</scope>
    <source>
        <strain evidence="11 12">R09/05</strain>
    </source>
</reference>
<dbReference type="InterPro" id="IPR036962">
    <property type="entry name" value="Glyco_hydro_3_N_sf"/>
</dbReference>
<dbReference type="PROSITE" id="PS51820">
    <property type="entry name" value="PA14"/>
    <property type="match status" value="1"/>
</dbReference>
<dbReference type="InterPro" id="IPR017853">
    <property type="entry name" value="GH"/>
</dbReference>
<dbReference type="InterPro" id="IPR036881">
    <property type="entry name" value="Glyco_hydro_3_C_sf"/>
</dbReference>
<dbReference type="PANTHER" id="PTHR42715">
    <property type="entry name" value="BETA-GLUCOSIDASE"/>
    <property type="match status" value="1"/>
</dbReference>
<dbReference type="Pfam" id="PF01915">
    <property type="entry name" value="Glyco_hydro_3_C"/>
    <property type="match status" value="1"/>
</dbReference>
<dbReference type="PANTHER" id="PTHR42715:SF10">
    <property type="entry name" value="BETA-GLUCOSIDASE"/>
    <property type="match status" value="1"/>
</dbReference>
<dbReference type="AlphaFoldDB" id="A0A0P7BGS2"/>
<keyword evidence="8" id="KW-0326">Glycosidase</keyword>
<feature type="domain" description="PA14" evidence="10">
    <location>
        <begin position="136"/>
        <end position="297"/>
    </location>
</feature>
<dbReference type="Gene3D" id="3.40.50.1700">
    <property type="entry name" value="Glycoside hydrolase family 3 C-terminal domain"/>
    <property type="match status" value="2"/>
</dbReference>
<evidence type="ECO:0000256" key="4">
    <source>
        <dbReference type="ARBA" id="ARBA00012744"/>
    </source>
</evidence>
<dbReference type="OrthoDB" id="47059at2759"/>
<comment type="catalytic activity">
    <reaction evidence="1">
        <text>Hydrolysis of terminal, non-reducing beta-D-glucosyl residues with release of beta-D-glucose.</text>
        <dbReference type="EC" id="3.2.1.21"/>
    </reaction>
</comment>
<evidence type="ECO:0000256" key="5">
    <source>
        <dbReference type="ARBA" id="ARBA00022801"/>
    </source>
</evidence>
<evidence type="ECO:0000313" key="11">
    <source>
        <dbReference type="EMBL" id="KPM46039.1"/>
    </source>
</evidence>
<evidence type="ECO:0000313" key="12">
    <source>
        <dbReference type="Proteomes" id="UP000050424"/>
    </source>
</evidence>
<dbReference type="InterPro" id="IPR037524">
    <property type="entry name" value="PA14/GLEYA"/>
</dbReference>
<gene>
    <name evidence="11" type="ORF">AK830_g419</name>
</gene>
<evidence type="ECO:0000256" key="6">
    <source>
        <dbReference type="ARBA" id="ARBA00023180"/>
    </source>
</evidence>
<comment type="similarity">
    <text evidence="3">Belongs to the glycosyl hydrolase 3 family.</text>
</comment>
<keyword evidence="6" id="KW-0325">Glycoprotein</keyword>
<dbReference type="InterPro" id="IPR002772">
    <property type="entry name" value="Glyco_hydro_3_C"/>
</dbReference>
<evidence type="ECO:0000256" key="8">
    <source>
        <dbReference type="ARBA" id="ARBA00023295"/>
    </source>
</evidence>
<dbReference type="InterPro" id="IPR050288">
    <property type="entry name" value="Cellulose_deg_GH3"/>
</dbReference>